<comment type="caution">
    <text evidence="2">The sequence shown here is derived from an EMBL/GenBank/DDBJ whole genome shotgun (WGS) entry which is preliminary data.</text>
</comment>
<reference evidence="2" key="1">
    <citation type="journal article" date="2022" name="bioRxiv">
        <title>Sequencing and chromosome-scale assembly of the giantPleurodeles waltlgenome.</title>
        <authorList>
            <person name="Brown T."/>
            <person name="Elewa A."/>
            <person name="Iarovenko S."/>
            <person name="Subramanian E."/>
            <person name="Araus A.J."/>
            <person name="Petzold A."/>
            <person name="Susuki M."/>
            <person name="Suzuki K.-i.T."/>
            <person name="Hayashi T."/>
            <person name="Toyoda A."/>
            <person name="Oliveira C."/>
            <person name="Osipova E."/>
            <person name="Leigh N.D."/>
            <person name="Simon A."/>
            <person name="Yun M.H."/>
        </authorList>
    </citation>
    <scope>NUCLEOTIDE SEQUENCE</scope>
    <source>
        <strain evidence="2">20211129_DDA</strain>
        <tissue evidence="2">Liver</tissue>
    </source>
</reference>
<proteinExistence type="predicted"/>
<organism evidence="2 3">
    <name type="scientific">Pleurodeles waltl</name>
    <name type="common">Iberian ribbed newt</name>
    <dbReference type="NCBI Taxonomy" id="8319"/>
    <lineage>
        <taxon>Eukaryota</taxon>
        <taxon>Metazoa</taxon>
        <taxon>Chordata</taxon>
        <taxon>Craniata</taxon>
        <taxon>Vertebrata</taxon>
        <taxon>Euteleostomi</taxon>
        <taxon>Amphibia</taxon>
        <taxon>Batrachia</taxon>
        <taxon>Caudata</taxon>
        <taxon>Salamandroidea</taxon>
        <taxon>Salamandridae</taxon>
        <taxon>Pleurodelinae</taxon>
        <taxon>Pleurodeles</taxon>
    </lineage>
</organism>
<dbReference type="Proteomes" id="UP001066276">
    <property type="component" value="Chromosome 3_1"/>
</dbReference>
<protein>
    <submittedName>
        <fullName evidence="2">Uncharacterized protein</fullName>
    </submittedName>
</protein>
<keyword evidence="3" id="KW-1185">Reference proteome</keyword>
<evidence type="ECO:0000313" key="3">
    <source>
        <dbReference type="Proteomes" id="UP001066276"/>
    </source>
</evidence>
<gene>
    <name evidence="2" type="ORF">NDU88_004816</name>
</gene>
<evidence type="ECO:0000256" key="1">
    <source>
        <dbReference type="SAM" id="MobiDB-lite"/>
    </source>
</evidence>
<dbReference type="AlphaFoldDB" id="A0AAV7UI32"/>
<dbReference type="EMBL" id="JANPWB010000005">
    <property type="protein sequence ID" value="KAJ1188051.1"/>
    <property type="molecule type" value="Genomic_DNA"/>
</dbReference>
<name>A0AAV7UI32_PLEWA</name>
<sequence length="230" mass="24869">MQASGSAGIGNQIDAAECKIKRFRGHWQEHTNGTGYSRCFISTVTGCKIKRFGGNWVERSNGTGCSRRRASFFPLVFEPEAAPIYRELSVRCVDVPAPRSPGVGQRCRQTEGEQRAEGRAAPAPGVCWSRVQAGPAFLLLSVEVSATRGAGRAVARGDRLHARHCRGVRVSPARRVVEGACRKGIGLPDPAVGPSPVDFQKSPKDPTKRVKRKPPQSGELSTCHRPDVTT</sequence>
<feature type="region of interest" description="Disordered" evidence="1">
    <location>
        <begin position="184"/>
        <end position="230"/>
    </location>
</feature>
<evidence type="ECO:0000313" key="2">
    <source>
        <dbReference type="EMBL" id="KAJ1188051.1"/>
    </source>
</evidence>
<accession>A0AAV7UI32</accession>